<comment type="similarity">
    <text evidence="1">Belongs to the TTI2 family.</text>
</comment>
<dbReference type="PANTHER" id="PTHR32226:SF2">
    <property type="entry name" value="TELO2-INTERACTING PROTEIN 2"/>
    <property type="match status" value="1"/>
</dbReference>
<dbReference type="InterPro" id="IPR016024">
    <property type="entry name" value="ARM-type_fold"/>
</dbReference>
<accession>A0A409VW53</accession>
<evidence type="ECO:0000256" key="1">
    <source>
        <dbReference type="ARBA" id="ARBA00034736"/>
    </source>
</evidence>
<dbReference type="InParanoid" id="A0A409VW53"/>
<dbReference type="GO" id="GO:0005634">
    <property type="term" value="C:nucleus"/>
    <property type="evidence" value="ECO:0007669"/>
    <property type="project" value="TreeGrafter"/>
</dbReference>
<reference evidence="2 3" key="1">
    <citation type="journal article" date="2018" name="Evol. Lett.">
        <title>Horizontal gene cluster transfer increased hallucinogenic mushroom diversity.</title>
        <authorList>
            <person name="Reynolds H.T."/>
            <person name="Vijayakumar V."/>
            <person name="Gluck-Thaler E."/>
            <person name="Korotkin H.B."/>
            <person name="Matheny P.B."/>
            <person name="Slot J.C."/>
        </authorList>
    </citation>
    <scope>NUCLEOTIDE SEQUENCE [LARGE SCALE GENOMIC DNA]</scope>
    <source>
        <strain evidence="2 3">2629</strain>
    </source>
</reference>
<dbReference type="Proteomes" id="UP000284842">
    <property type="component" value="Unassembled WGS sequence"/>
</dbReference>
<dbReference type="Pfam" id="PF10521">
    <property type="entry name" value="Tti2"/>
    <property type="match status" value="1"/>
</dbReference>
<dbReference type="GO" id="GO:0005829">
    <property type="term" value="C:cytosol"/>
    <property type="evidence" value="ECO:0007669"/>
    <property type="project" value="TreeGrafter"/>
</dbReference>
<dbReference type="EMBL" id="NHTK01005952">
    <property type="protein sequence ID" value="PPQ70481.1"/>
    <property type="molecule type" value="Genomic_DNA"/>
</dbReference>
<dbReference type="AlphaFoldDB" id="A0A409VW53"/>
<dbReference type="STRING" id="181874.A0A409VW53"/>
<organism evidence="2 3">
    <name type="scientific">Panaeolus cyanescens</name>
    <dbReference type="NCBI Taxonomy" id="181874"/>
    <lineage>
        <taxon>Eukaryota</taxon>
        <taxon>Fungi</taxon>
        <taxon>Dikarya</taxon>
        <taxon>Basidiomycota</taxon>
        <taxon>Agaricomycotina</taxon>
        <taxon>Agaricomycetes</taxon>
        <taxon>Agaricomycetidae</taxon>
        <taxon>Agaricales</taxon>
        <taxon>Agaricineae</taxon>
        <taxon>Galeropsidaceae</taxon>
        <taxon>Panaeolus</taxon>
    </lineage>
</organism>
<protein>
    <submittedName>
        <fullName evidence="2">Uncharacterized protein</fullName>
    </submittedName>
</protein>
<dbReference type="OrthoDB" id="6417021at2759"/>
<dbReference type="GO" id="GO:0110078">
    <property type="term" value="C:TTT Hsp90 cochaperone complex"/>
    <property type="evidence" value="ECO:0007669"/>
    <property type="project" value="InterPro"/>
</dbReference>
<dbReference type="InterPro" id="IPR018870">
    <property type="entry name" value="Tti2"/>
</dbReference>
<evidence type="ECO:0000313" key="2">
    <source>
        <dbReference type="EMBL" id="PPQ70481.1"/>
    </source>
</evidence>
<name>A0A409VW53_9AGAR</name>
<gene>
    <name evidence="2" type="ORF">CVT24_013288</name>
</gene>
<keyword evidence="3" id="KW-1185">Reference proteome</keyword>
<dbReference type="SUPFAM" id="SSF48371">
    <property type="entry name" value="ARM repeat"/>
    <property type="match status" value="1"/>
</dbReference>
<comment type="caution">
    <text evidence="2">The sequence shown here is derived from an EMBL/GenBank/DDBJ whole genome shotgun (WGS) entry which is preliminary data.</text>
</comment>
<evidence type="ECO:0000313" key="3">
    <source>
        <dbReference type="Proteomes" id="UP000284842"/>
    </source>
</evidence>
<proteinExistence type="inferred from homology"/>
<dbReference type="PANTHER" id="PTHR32226">
    <property type="entry name" value="TELO2-INTERACTING PROTEIN 2"/>
    <property type="match status" value="1"/>
</dbReference>
<sequence>MPSNLENILGDLRIPTEFTRVNTSVEPDLVSLHQWRDKVSNVLEQVRTLAQSAEHTLDQRADLMLAVAPFGLSYQAEITFNTAEWEPWRSEALTQRAKGILDLAEISSPSKQLVVEVLVKKLKPVFRANAHPHINPSTGRKLSTMPTDPLAMQDYFESQKWKGIPGIDKVVLCGSQTSWYEELWHLLVPPIMAFLDDYEVNYKLRGVLLVQEMLAKFPKDLLRRTGIDDLLRTSLRGCLSHLDYPMSPDLIRQAVGTSVTLIVETSGVGTISQPSSQRFDELCGLLGEGIISGIWMYSEDKPNIVRATFDSIPGVMRALGIGSVRFLQALIPQFTHALKPIPLLQPDRQTQKSAINVLSTTIDVCAPRIPYWQETILDAVGRCWVAIVDEERENGGLPEDALEIKEMLKQLCKQMAEKHPQVKDDYRRLLEADVSLFQDLFLISVPAANSLN</sequence>